<gene>
    <name evidence="1" type="ORF">OCBIM_22005546mg</name>
</gene>
<sequence length="103" mass="11613">MTAIEAITFILDSSAVTFVKRHPMIIIQIVLQIRNAETHLVRKFRSLSAISDFGAPVLTVAPIMKSRRSFQNLYSTSSSCISKRSKLRLGEFKLAESEIKENK</sequence>
<evidence type="ECO:0000313" key="1">
    <source>
        <dbReference type="EMBL" id="KOF69194.1"/>
    </source>
</evidence>
<protein>
    <submittedName>
        <fullName evidence="1">Uncharacterized protein</fullName>
    </submittedName>
</protein>
<reference evidence="1" key="1">
    <citation type="submission" date="2015-07" db="EMBL/GenBank/DDBJ databases">
        <title>MeaNS - Measles Nucleotide Surveillance Program.</title>
        <authorList>
            <person name="Tran T."/>
            <person name="Druce J."/>
        </authorList>
    </citation>
    <scope>NUCLEOTIDE SEQUENCE</scope>
    <source>
        <strain evidence="1">UCB-OBI-ISO-001</strain>
        <tissue evidence="1">Gonad</tissue>
    </source>
</reference>
<dbReference type="AlphaFoldDB" id="A0A0L8FX78"/>
<name>A0A0L8FX78_OCTBM</name>
<organism evidence="1">
    <name type="scientific">Octopus bimaculoides</name>
    <name type="common">California two-spotted octopus</name>
    <dbReference type="NCBI Taxonomy" id="37653"/>
    <lineage>
        <taxon>Eukaryota</taxon>
        <taxon>Metazoa</taxon>
        <taxon>Spiralia</taxon>
        <taxon>Lophotrochozoa</taxon>
        <taxon>Mollusca</taxon>
        <taxon>Cephalopoda</taxon>
        <taxon>Coleoidea</taxon>
        <taxon>Octopodiformes</taxon>
        <taxon>Octopoda</taxon>
        <taxon>Incirrata</taxon>
        <taxon>Octopodidae</taxon>
        <taxon>Octopus</taxon>
    </lineage>
</organism>
<accession>A0A0L8FX78</accession>
<dbReference type="EMBL" id="KQ425649">
    <property type="protein sequence ID" value="KOF69194.1"/>
    <property type="molecule type" value="Genomic_DNA"/>
</dbReference>
<proteinExistence type="predicted"/>